<name>A0A7U8C6M2_NEPCE</name>
<dbReference type="OrthoDB" id="6121584at2"/>
<dbReference type="AlphaFoldDB" id="A0A7U8C6M2"/>
<reference evidence="2 3" key="1">
    <citation type="submission" date="2006-02" db="EMBL/GenBank/DDBJ databases">
        <authorList>
            <person name="Pinhassi J."/>
            <person name="Pedros-Alio C."/>
            <person name="Ferriera S."/>
            <person name="Johnson J."/>
            <person name="Kravitz S."/>
            <person name="Halpern A."/>
            <person name="Remington K."/>
            <person name="Beeson K."/>
            <person name="Tran B."/>
            <person name="Rogers Y.-H."/>
            <person name="Friedman R."/>
            <person name="Venter J.C."/>
        </authorList>
    </citation>
    <scope>NUCLEOTIDE SEQUENCE [LARGE SCALE GENOMIC DNA]</scope>
    <source>
        <strain evidence="2 3">MED92</strain>
    </source>
</reference>
<gene>
    <name evidence="2" type="ORF">MED92_14543</name>
</gene>
<evidence type="ECO:0000313" key="2">
    <source>
        <dbReference type="EMBL" id="EAR62264.1"/>
    </source>
</evidence>
<proteinExistence type="predicted"/>
<organism evidence="2 3">
    <name type="scientific">Neptuniibacter caesariensis</name>
    <dbReference type="NCBI Taxonomy" id="207954"/>
    <lineage>
        <taxon>Bacteria</taxon>
        <taxon>Pseudomonadati</taxon>
        <taxon>Pseudomonadota</taxon>
        <taxon>Gammaproteobacteria</taxon>
        <taxon>Oceanospirillales</taxon>
        <taxon>Oceanospirillaceae</taxon>
        <taxon>Neptuniibacter</taxon>
    </lineage>
</organism>
<accession>A0A7U8C6M2</accession>
<dbReference type="RefSeq" id="WP_007020574.1">
    <property type="nucleotide sequence ID" value="NZ_CH724125.1"/>
</dbReference>
<sequence length="163" mass="18737">MRNTALFSLCCLFLLSGCQLQELKPNLKASEEKPTCRITPAHLYDLQNTERQFLSKPDQRSRIMLNAIKSKDSALLALLLSTPLSSTEQLQQAKRHYAKLVLFPHESCPGDRYLDVRNQFTSTLMWMRAEQDNLLEENQALQVKIDALTQIESDLNEEREGQQ</sequence>
<protein>
    <submittedName>
        <fullName evidence="2">Uncharacterized protein</fullName>
    </submittedName>
</protein>
<evidence type="ECO:0000313" key="3">
    <source>
        <dbReference type="Proteomes" id="UP000002171"/>
    </source>
</evidence>
<feature type="coiled-coil region" evidence="1">
    <location>
        <begin position="131"/>
        <end position="158"/>
    </location>
</feature>
<comment type="caution">
    <text evidence="2">The sequence shown here is derived from an EMBL/GenBank/DDBJ whole genome shotgun (WGS) entry which is preliminary data.</text>
</comment>
<evidence type="ECO:0000256" key="1">
    <source>
        <dbReference type="SAM" id="Coils"/>
    </source>
</evidence>
<dbReference type="Proteomes" id="UP000002171">
    <property type="component" value="Unassembled WGS sequence"/>
</dbReference>
<keyword evidence="3" id="KW-1185">Reference proteome</keyword>
<dbReference type="PROSITE" id="PS51257">
    <property type="entry name" value="PROKAR_LIPOPROTEIN"/>
    <property type="match status" value="1"/>
</dbReference>
<keyword evidence="1" id="KW-0175">Coiled coil</keyword>
<dbReference type="EMBL" id="AAOW01000003">
    <property type="protein sequence ID" value="EAR62264.1"/>
    <property type="molecule type" value="Genomic_DNA"/>
</dbReference>